<dbReference type="GO" id="GO:0016020">
    <property type="term" value="C:membrane"/>
    <property type="evidence" value="ECO:0007669"/>
    <property type="project" value="UniProtKB-SubCell"/>
</dbReference>
<feature type="transmembrane region" description="Helical" evidence="5">
    <location>
        <begin position="411"/>
        <end position="430"/>
    </location>
</feature>
<gene>
    <name evidence="6" type="ORF">T440DRAFT_472672</name>
</gene>
<feature type="transmembrane region" description="Helical" evidence="5">
    <location>
        <begin position="227"/>
        <end position="246"/>
    </location>
</feature>
<keyword evidence="3 5" id="KW-1133">Transmembrane helix</keyword>
<sequence>MVAPQDVNTAAVVQETTPLLQREEPKERDGTRGSAVLFRAFLCAILVSMTFGITQVPILYAFRLMTCDAYYESHDPDPNAADICAGREIEAGTARAFALLAASTTIFGLVNLLLARWTIKRLGVKRALMFQFLWLALRLLIQTIGVTKGSQMGIIIVQCSQIITILGGPNGYVLCLNTLVADIVESEARTGALGRLQGFMYMGSAIGFLLGGLIGDAFGIVAPFQTALGLFLLCFVYVTLSLPPIASHEEDQKTLVEPPVGVARFLGPLRAFAPQKWRLPDGRTRTQFGALTLGTGVFLGILATGYIPVLLQMYATSEFHFSTSENGGLIFLYSSLRGAFLSLLFPRIIAAGRRWLSGTTADQEEDMESPVHVNIIPPTPAVQEVLDPLDNEEPFNPPLEDERETFEFDLFYARFSLLVDGMLTGLAVFVSKGWQMYVVAVLLPFAAGTGAASKGTILQMLPDSDRVDALSGLTLVENIARLSTVAVFGLLFAALAEVGQSHLTFVCNAAVASLGFVVLLFARFPPRGSRRVEQ</sequence>
<dbReference type="Proteomes" id="UP000799423">
    <property type="component" value="Unassembled WGS sequence"/>
</dbReference>
<keyword evidence="2 5" id="KW-0812">Transmembrane</keyword>
<evidence type="ECO:0000313" key="6">
    <source>
        <dbReference type="EMBL" id="KAF2845348.1"/>
    </source>
</evidence>
<dbReference type="Pfam" id="PF07690">
    <property type="entry name" value="MFS_1"/>
    <property type="match status" value="1"/>
</dbReference>
<feature type="transmembrane region" description="Helical" evidence="5">
    <location>
        <begin position="436"/>
        <end position="458"/>
    </location>
</feature>
<evidence type="ECO:0000256" key="1">
    <source>
        <dbReference type="ARBA" id="ARBA00004141"/>
    </source>
</evidence>
<feature type="transmembrane region" description="Helical" evidence="5">
    <location>
        <begin position="127"/>
        <end position="146"/>
    </location>
</feature>
<protein>
    <submittedName>
        <fullName evidence="6">MFS general substrate transporter</fullName>
    </submittedName>
</protein>
<dbReference type="PANTHER" id="PTHR23507:SF13">
    <property type="entry name" value="MFS GENERAL SUBSTRATE TRANSPORTER"/>
    <property type="match status" value="1"/>
</dbReference>
<keyword evidence="4 5" id="KW-0472">Membrane</keyword>
<dbReference type="PANTHER" id="PTHR23507">
    <property type="entry name" value="ZGC:174356"/>
    <property type="match status" value="1"/>
</dbReference>
<evidence type="ECO:0000313" key="7">
    <source>
        <dbReference type="Proteomes" id="UP000799423"/>
    </source>
</evidence>
<dbReference type="InterPro" id="IPR011701">
    <property type="entry name" value="MFS"/>
</dbReference>
<accession>A0A6A7AT91</accession>
<proteinExistence type="predicted"/>
<feature type="transmembrane region" description="Helical" evidence="5">
    <location>
        <begin position="36"/>
        <end position="62"/>
    </location>
</feature>
<evidence type="ECO:0000256" key="2">
    <source>
        <dbReference type="ARBA" id="ARBA00022692"/>
    </source>
</evidence>
<feature type="transmembrane region" description="Helical" evidence="5">
    <location>
        <begin position="479"/>
        <end position="496"/>
    </location>
</feature>
<keyword evidence="7" id="KW-1185">Reference proteome</keyword>
<feature type="transmembrane region" description="Helical" evidence="5">
    <location>
        <begin position="288"/>
        <end position="307"/>
    </location>
</feature>
<organism evidence="6 7">
    <name type="scientific">Plenodomus tracheiphilus IPT5</name>
    <dbReference type="NCBI Taxonomy" id="1408161"/>
    <lineage>
        <taxon>Eukaryota</taxon>
        <taxon>Fungi</taxon>
        <taxon>Dikarya</taxon>
        <taxon>Ascomycota</taxon>
        <taxon>Pezizomycotina</taxon>
        <taxon>Dothideomycetes</taxon>
        <taxon>Pleosporomycetidae</taxon>
        <taxon>Pleosporales</taxon>
        <taxon>Pleosporineae</taxon>
        <taxon>Leptosphaeriaceae</taxon>
        <taxon>Plenodomus</taxon>
    </lineage>
</organism>
<evidence type="ECO:0000256" key="4">
    <source>
        <dbReference type="ARBA" id="ARBA00023136"/>
    </source>
</evidence>
<dbReference type="AlphaFoldDB" id="A0A6A7AT91"/>
<feature type="transmembrane region" description="Helical" evidence="5">
    <location>
        <begin position="152"/>
        <end position="179"/>
    </location>
</feature>
<evidence type="ECO:0000256" key="3">
    <source>
        <dbReference type="ARBA" id="ARBA00022989"/>
    </source>
</evidence>
<dbReference type="SUPFAM" id="SSF103473">
    <property type="entry name" value="MFS general substrate transporter"/>
    <property type="match status" value="1"/>
</dbReference>
<dbReference type="GO" id="GO:0022857">
    <property type="term" value="F:transmembrane transporter activity"/>
    <property type="evidence" value="ECO:0007669"/>
    <property type="project" value="InterPro"/>
</dbReference>
<dbReference type="Gene3D" id="1.20.1250.20">
    <property type="entry name" value="MFS general substrate transporter like domains"/>
    <property type="match status" value="1"/>
</dbReference>
<evidence type="ECO:0000256" key="5">
    <source>
        <dbReference type="SAM" id="Phobius"/>
    </source>
</evidence>
<feature type="transmembrane region" description="Helical" evidence="5">
    <location>
        <begin position="502"/>
        <end position="522"/>
    </location>
</feature>
<comment type="subcellular location">
    <subcellularLocation>
        <location evidence="1">Membrane</location>
        <topology evidence="1">Multi-pass membrane protein</topology>
    </subcellularLocation>
</comment>
<reference evidence="6" key="1">
    <citation type="submission" date="2020-01" db="EMBL/GenBank/DDBJ databases">
        <authorList>
            <consortium name="DOE Joint Genome Institute"/>
            <person name="Haridas S."/>
            <person name="Albert R."/>
            <person name="Binder M."/>
            <person name="Bloem J."/>
            <person name="Labutti K."/>
            <person name="Salamov A."/>
            <person name="Andreopoulos B."/>
            <person name="Baker S.E."/>
            <person name="Barry K."/>
            <person name="Bills G."/>
            <person name="Bluhm B.H."/>
            <person name="Cannon C."/>
            <person name="Castanera R."/>
            <person name="Culley D.E."/>
            <person name="Daum C."/>
            <person name="Ezra D."/>
            <person name="Gonzalez J.B."/>
            <person name="Henrissat B."/>
            <person name="Kuo A."/>
            <person name="Liang C."/>
            <person name="Lipzen A."/>
            <person name="Lutzoni F."/>
            <person name="Magnuson J."/>
            <person name="Mondo S."/>
            <person name="Nolan M."/>
            <person name="Ohm R."/>
            <person name="Pangilinan J."/>
            <person name="Park H.-J."/>
            <person name="Ramirez L."/>
            <person name="Alfaro M."/>
            <person name="Sun H."/>
            <person name="Tritt A."/>
            <person name="Yoshinaga Y."/>
            <person name="Zwiers L.-H."/>
            <person name="Turgeon B.G."/>
            <person name="Goodwin S.B."/>
            <person name="Spatafora J.W."/>
            <person name="Crous P.W."/>
            <person name="Grigoriev I.V."/>
        </authorList>
    </citation>
    <scope>NUCLEOTIDE SEQUENCE</scope>
    <source>
        <strain evidence="6">IPT5</strain>
    </source>
</reference>
<name>A0A6A7AT91_9PLEO</name>
<feature type="transmembrane region" description="Helical" evidence="5">
    <location>
        <begin position="96"/>
        <end position="115"/>
    </location>
</feature>
<dbReference type="EMBL" id="MU006348">
    <property type="protein sequence ID" value="KAF2845348.1"/>
    <property type="molecule type" value="Genomic_DNA"/>
</dbReference>
<dbReference type="OrthoDB" id="5204190at2759"/>
<feature type="transmembrane region" description="Helical" evidence="5">
    <location>
        <begin position="199"/>
        <end position="221"/>
    </location>
</feature>
<dbReference type="InterPro" id="IPR036259">
    <property type="entry name" value="MFS_trans_sf"/>
</dbReference>